<feature type="domain" description="GH16" evidence="4">
    <location>
        <begin position="346"/>
        <end position="558"/>
    </location>
</feature>
<sequence length="559" mass="57925">MTVTTAASILLSAISRVGRFAGFIAALSICLTIAGTCAQASADTGTESGSTQSRETSASSNVDRASTDSVATNSSPDSDSGKGDNDKRSSSASRIRESEDDSESRGSGADDHAPESADDADGATAADGTDSTGGSTEVIGTDATTETPASEAPAPEGTDVSQGTDVSDEAAATPEPTPAPVATPPQSDSPATVSTPGRVDDIAPAGARAAVAAVEAPKPDFFTWIQRTFFNRTPTVSFDPDNQSTQVDGTIIGSVIGADADGDVLTYSAGRPAGGGTVTIDGNGRFVYTPTAGFTSDGTDLFTVTVSDDAEVNGWRVHGLLGFLIPGWGSTATTTVGVGAATTAGGRYGWGTPQETRFTDPQALANGWYVYDSPGHNGWGRRTPEAISFVDGAMVITGDAAGNTAGLAWDIGQMYGAWEVRVKVPEGAADYHAVALLWPDAENWPVGGEIDFMEILGDSERQTVSHFLHYSAQNLTESAATEVDATQWHNYAVSWTPDAITIYIDGVPVFRSTTRSRFPPGPMHLALQLDASEKRPPDLRGGAQMSVAWARQYTLGQIS</sequence>
<dbReference type="GO" id="GO:0005975">
    <property type="term" value="P:carbohydrate metabolic process"/>
    <property type="evidence" value="ECO:0007669"/>
    <property type="project" value="InterPro"/>
</dbReference>
<organism evidence="5 6">
    <name type="scientific">Mycolicibacterium hippocampi</name>
    <dbReference type="NCBI Taxonomy" id="659824"/>
    <lineage>
        <taxon>Bacteria</taxon>
        <taxon>Bacillati</taxon>
        <taxon>Actinomycetota</taxon>
        <taxon>Actinomycetes</taxon>
        <taxon>Mycobacteriales</taxon>
        <taxon>Mycobacteriaceae</taxon>
        <taxon>Mycolicibacterium</taxon>
    </lineage>
</organism>
<proteinExistence type="inferred from homology"/>
<reference evidence="5 6" key="1">
    <citation type="submission" date="2020-05" db="EMBL/GenBank/DDBJ databases">
        <title>Draft genome sequence of Mycobacterium hippocampi DL, isolated from European seabass, Dicentrarchus labrax, reared in fish farms.</title>
        <authorList>
            <person name="Stathopoulou P."/>
            <person name="Asimakis E."/>
            <person name="Tzokas K."/>
            <person name="Batargias C."/>
            <person name="Tsiamis G."/>
        </authorList>
    </citation>
    <scope>NUCLEOTIDE SEQUENCE [LARGE SCALE GENOMIC DNA]</scope>
    <source>
        <strain evidence="5 6">DL</strain>
    </source>
</reference>
<dbReference type="CDD" id="cd00413">
    <property type="entry name" value="Glyco_hydrolase_16"/>
    <property type="match status" value="1"/>
</dbReference>
<dbReference type="Gene3D" id="2.60.40.2810">
    <property type="match status" value="1"/>
</dbReference>
<feature type="compositionally biased region" description="Polar residues" evidence="2">
    <location>
        <begin position="186"/>
        <end position="195"/>
    </location>
</feature>
<protein>
    <recommendedName>
        <fullName evidence="4">GH16 domain-containing protein</fullName>
    </recommendedName>
</protein>
<dbReference type="PANTHER" id="PTHR10963:SF55">
    <property type="entry name" value="GLYCOSIDE HYDROLASE FAMILY 16 PROTEIN"/>
    <property type="match status" value="1"/>
</dbReference>
<dbReference type="SUPFAM" id="SSF49899">
    <property type="entry name" value="Concanavalin A-like lectins/glucanases"/>
    <property type="match status" value="1"/>
</dbReference>
<dbReference type="Gene3D" id="2.60.120.200">
    <property type="match status" value="1"/>
</dbReference>
<dbReference type="InterPro" id="IPR050546">
    <property type="entry name" value="Glycosyl_Hydrlase_16"/>
</dbReference>
<dbReference type="RefSeq" id="WP_178360354.1">
    <property type="nucleotide sequence ID" value="NZ_JABFYL010000041.1"/>
</dbReference>
<feature type="signal peptide" evidence="3">
    <location>
        <begin position="1"/>
        <end position="42"/>
    </location>
</feature>
<evidence type="ECO:0000256" key="1">
    <source>
        <dbReference type="ARBA" id="ARBA00006865"/>
    </source>
</evidence>
<evidence type="ECO:0000256" key="2">
    <source>
        <dbReference type="SAM" id="MobiDB-lite"/>
    </source>
</evidence>
<feature type="compositionally biased region" description="Low complexity" evidence="2">
    <location>
        <begin position="122"/>
        <end position="136"/>
    </location>
</feature>
<evidence type="ECO:0000256" key="3">
    <source>
        <dbReference type="SAM" id="SignalP"/>
    </source>
</evidence>
<evidence type="ECO:0000313" key="6">
    <source>
        <dbReference type="Proteomes" id="UP000570517"/>
    </source>
</evidence>
<feature type="compositionally biased region" description="Basic and acidic residues" evidence="2">
    <location>
        <begin position="79"/>
        <end position="97"/>
    </location>
</feature>
<dbReference type="InterPro" id="IPR013320">
    <property type="entry name" value="ConA-like_dom_sf"/>
</dbReference>
<keyword evidence="6" id="KW-1185">Reference proteome</keyword>
<dbReference type="GO" id="GO:0004553">
    <property type="term" value="F:hydrolase activity, hydrolyzing O-glycosyl compounds"/>
    <property type="evidence" value="ECO:0007669"/>
    <property type="project" value="InterPro"/>
</dbReference>
<comment type="similarity">
    <text evidence="1">Belongs to the glycosyl hydrolase 16 family.</text>
</comment>
<keyword evidence="3" id="KW-0732">Signal</keyword>
<evidence type="ECO:0000313" key="5">
    <source>
        <dbReference type="EMBL" id="NVN52071.1"/>
    </source>
</evidence>
<dbReference type="Pfam" id="PF17963">
    <property type="entry name" value="Big_9"/>
    <property type="match status" value="1"/>
</dbReference>
<comment type="caution">
    <text evidence="5">The sequence shown here is derived from an EMBL/GenBank/DDBJ whole genome shotgun (WGS) entry which is preliminary data.</text>
</comment>
<dbReference type="PANTHER" id="PTHR10963">
    <property type="entry name" value="GLYCOSYL HYDROLASE-RELATED"/>
    <property type="match status" value="1"/>
</dbReference>
<feature type="region of interest" description="Disordered" evidence="2">
    <location>
        <begin position="41"/>
        <end position="201"/>
    </location>
</feature>
<dbReference type="PROSITE" id="PS51762">
    <property type="entry name" value="GH16_2"/>
    <property type="match status" value="1"/>
</dbReference>
<dbReference type="InterPro" id="IPR000757">
    <property type="entry name" value="Beta-glucanase-like"/>
</dbReference>
<dbReference type="Pfam" id="PF00722">
    <property type="entry name" value="Glyco_hydro_16"/>
    <property type="match status" value="1"/>
</dbReference>
<name>A0A850PNX4_9MYCO</name>
<feature type="chain" id="PRO_5046846681" description="GH16 domain-containing protein" evidence="3">
    <location>
        <begin position="43"/>
        <end position="559"/>
    </location>
</feature>
<feature type="compositionally biased region" description="Low complexity" evidence="2">
    <location>
        <begin position="143"/>
        <end position="156"/>
    </location>
</feature>
<feature type="compositionally biased region" description="Polar residues" evidence="2">
    <location>
        <begin position="41"/>
        <end position="78"/>
    </location>
</feature>
<dbReference type="EMBL" id="JABFYL010000041">
    <property type="protein sequence ID" value="NVN52071.1"/>
    <property type="molecule type" value="Genomic_DNA"/>
</dbReference>
<dbReference type="Proteomes" id="UP000570517">
    <property type="component" value="Unassembled WGS sequence"/>
</dbReference>
<accession>A0A850PNX4</accession>
<evidence type="ECO:0000259" key="4">
    <source>
        <dbReference type="PROSITE" id="PS51762"/>
    </source>
</evidence>
<gene>
    <name evidence="5" type="ORF">HLY00_737</name>
</gene>
<dbReference type="AlphaFoldDB" id="A0A850PNX4"/>